<evidence type="ECO:0000313" key="6">
    <source>
        <dbReference type="Proteomes" id="UP000321907"/>
    </source>
</evidence>
<dbReference type="PANTHER" id="PTHR31689:SF0">
    <property type="entry name" value="DIAMINOPIMELATE EPIMERASE"/>
    <property type="match status" value="1"/>
</dbReference>
<comment type="catalytic activity">
    <reaction evidence="3">
        <text>(2S,6S)-2,6-diaminopimelate = meso-2,6-diaminopimelate</text>
        <dbReference type="Rhea" id="RHEA:15393"/>
        <dbReference type="ChEBI" id="CHEBI:57609"/>
        <dbReference type="ChEBI" id="CHEBI:57791"/>
        <dbReference type="EC" id="5.1.1.7"/>
    </reaction>
</comment>
<evidence type="ECO:0000256" key="1">
    <source>
        <dbReference type="ARBA" id="ARBA00010219"/>
    </source>
</evidence>
<evidence type="ECO:0000256" key="3">
    <source>
        <dbReference type="HAMAP-Rule" id="MF_00197"/>
    </source>
</evidence>
<dbReference type="EMBL" id="VOXD01000035">
    <property type="protein sequence ID" value="TXF87577.1"/>
    <property type="molecule type" value="Genomic_DNA"/>
</dbReference>
<organism evidence="5 6">
    <name type="scientific">Neolewinella aurantiaca</name>
    <dbReference type="NCBI Taxonomy" id="2602767"/>
    <lineage>
        <taxon>Bacteria</taxon>
        <taxon>Pseudomonadati</taxon>
        <taxon>Bacteroidota</taxon>
        <taxon>Saprospiria</taxon>
        <taxon>Saprospirales</taxon>
        <taxon>Lewinellaceae</taxon>
        <taxon>Neolewinella</taxon>
    </lineage>
</organism>
<keyword evidence="6" id="KW-1185">Reference proteome</keyword>
<dbReference type="GO" id="GO:0009089">
    <property type="term" value="P:lysine biosynthetic process via diaminopimelate"/>
    <property type="evidence" value="ECO:0007669"/>
    <property type="project" value="UniProtKB-UniRule"/>
</dbReference>
<gene>
    <name evidence="3" type="primary">dapF</name>
    <name evidence="5" type="ORF">FUA23_18505</name>
</gene>
<feature type="binding site" evidence="3">
    <location>
        <begin position="74"/>
        <end position="75"/>
    </location>
    <ligand>
        <name>substrate</name>
    </ligand>
</feature>
<comment type="pathway">
    <text evidence="3">Amino-acid biosynthesis; L-lysine biosynthesis via DAP pathway; DL-2,6-diaminopimelate from LL-2,6-diaminopimelate: step 1/1.</text>
</comment>
<dbReference type="EC" id="5.1.1.7" evidence="3 4"/>
<dbReference type="Gene3D" id="3.10.310.10">
    <property type="entry name" value="Diaminopimelate Epimerase, Chain A, domain 1"/>
    <property type="match status" value="2"/>
</dbReference>
<accession>A0A5C7FJQ5</accession>
<proteinExistence type="inferred from homology"/>
<evidence type="ECO:0000313" key="5">
    <source>
        <dbReference type="EMBL" id="TXF87577.1"/>
    </source>
</evidence>
<dbReference type="AlphaFoldDB" id="A0A5C7FJQ5"/>
<dbReference type="GO" id="GO:0008837">
    <property type="term" value="F:diaminopimelate epimerase activity"/>
    <property type="evidence" value="ECO:0007669"/>
    <property type="project" value="UniProtKB-UniRule"/>
</dbReference>
<keyword evidence="3" id="KW-0963">Cytoplasm</keyword>
<protein>
    <recommendedName>
        <fullName evidence="3 4">Diaminopimelate epimerase</fullName>
        <shortName evidence="3">DAP epimerase</shortName>
        <ecNumber evidence="3 4">5.1.1.7</ecNumber>
    </recommendedName>
    <alternativeName>
        <fullName evidence="3">PLP-independent amino acid racemase</fullName>
    </alternativeName>
</protein>
<feature type="binding site" evidence="3">
    <location>
        <begin position="200"/>
        <end position="201"/>
    </location>
    <ligand>
        <name>substrate</name>
    </ligand>
</feature>
<dbReference type="RefSeq" id="WP_147932253.1">
    <property type="nucleotide sequence ID" value="NZ_VOXD01000035.1"/>
</dbReference>
<name>A0A5C7FJQ5_9BACT</name>
<comment type="caution">
    <text evidence="5">The sequence shown here is derived from an EMBL/GenBank/DDBJ whole genome shotgun (WGS) entry which is preliminary data.</text>
</comment>
<dbReference type="Proteomes" id="UP000321907">
    <property type="component" value="Unassembled WGS sequence"/>
</dbReference>
<comment type="subunit">
    <text evidence="3">Homodimer.</text>
</comment>
<comment type="subcellular location">
    <subcellularLocation>
        <location evidence="3">Cytoplasm</location>
    </subcellularLocation>
</comment>
<feature type="binding site" evidence="3">
    <location>
        <position position="11"/>
    </location>
    <ligand>
        <name>substrate</name>
    </ligand>
</feature>
<dbReference type="HAMAP" id="MF_00197">
    <property type="entry name" value="DAP_epimerase"/>
    <property type="match status" value="1"/>
</dbReference>
<dbReference type="Pfam" id="PF01678">
    <property type="entry name" value="DAP_epimerase"/>
    <property type="match status" value="2"/>
</dbReference>
<evidence type="ECO:0000256" key="4">
    <source>
        <dbReference type="NCBIfam" id="TIGR00652"/>
    </source>
</evidence>
<dbReference type="UniPathway" id="UPA00034">
    <property type="reaction ID" value="UER00025"/>
</dbReference>
<feature type="site" description="Could be important to modulate the pK values of the two catalytic cysteine residues" evidence="3">
    <location>
        <position position="140"/>
    </location>
</feature>
<dbReference type="NCBIfam" id="TIGR00652">
    <property type="entry name" value="DapF"/>
    <property type="match status" value="1"/>
</dbReference>
<feature type="binding site" evidence="3">
    <location>
        <begin position="189"/>
        <end position="190"/>
    </location>
    <ligand>
        <name>substrate</name>
    </ligand>
</feature>
<feature type="binding site" evidence="3">
    <location>
        <position position="64"/>
    </location>
    <ligand>
        <name>substrate</name>
    </ligand>
</feature>
<feature type="active site" description="Proton acceptor" evidence="3">
    <location>
        <position position="199"/>
    </location>
</feature>
<comment type="similarity">
    <text evidence="1 3">Belongs to the diaminopimelate epimerase family.</text>
</comment>
<keyword evidence="2 3" id="KW-0413">Isomerase</keyword>
<comment type="caution">
    <text evidence="3">Lacks conserved residue(s) required for the propagation of feature annotation.</text>
</comment>
<feature type="binding site" evidence="3">
    <location>
        <position position="172"/>
    </location>
    <ligand>
        <name>substrate</name>
    </ligand>
</feature>
<dbReference type="GO" id="GO:0005829">
    <property type="term" value="C:cytosol"/>
    <property type="evidence" value="ECO:0007669"/>
    <property type="project" value="TreeGrafter"/>
</dbReference>
<dbReference type="SUPFAM" id="SSF54506">
    <property type="entry name" value="Diaminopimelate epimerase-like"/>
    <property type="match status" value="2"/>
</dbReference>
<feature type="active site" description="Proton donor" evidence="3">
    <location>
        <position position="73"/>
    </location>
</feature>
<evidence type="ECO:0000256" key="2">
    <source>
        <dbReference type="ARBA" id="ARBA00023235"/>
    </source>
</evidence>
<reference evidence="5 6" key="1">
    <citation type="submission" date="2019-08" db="EMBL/GenBank/DDBJ databases">
        <title>Lewinella sp. strain SSH13 Genome sequencing and assembly.</title>
        <authorList>
            <person name="Kim I."/>
        </authorList>
    </citation>
    <scope>NUCLEOTIDE SEQUENCE [LARGE SCALE GENOMIC DNA]</scope>
    <source>
        <strain evidence="5 6">SSH13</strain>
    </source>
</reference>
<feature type="site" description="Could be important to modulate the pK values of the two catalytic cysteine residues" evidence="3">
    <location>
        <position position="189"/>
    </location>
</feature>
<dbReference type="PANTHER" id="PTHR31689">
    <property type="entry name" value="DIAMINOPIMELATE EPIMERASE, CHLOROPLASTIC"/>
    <property type="match status" value="1"/>
</dbReference>
<comment type="function">
    <text evidence="3">Catalyzes the stereoinversion of LL-2,6-diaminopimelate (L,L-DAP) to meso-diaminopimelate (meso-DAP), a precursor of L-lysine and an essential component of the bacterial peptidoglycan.</text>
</comment>
<dbReference type="OrthoDB" id="9805408at2"/>
<keyword evidence="3" id="KW-0028">Amino-acid biosynthesis</keyword>
<sequence length="260" mass="28526">MTFHKYHGAGNDFILLDDRAGTLHQQFDQATIAHWCHRRFGIGADGLMLLRAHPDYDFEMIYYNSDGAPSSMCGNGGRCIVRFAHDLGIAREEYSFLAVDGPHRAKLLNTGDISLEMLDVEDISEPEPDKVFVLDTGSPHYISFVEDSNQVDVYAEGRAIRYSEPYAKEGINVNFVSTDGKQLSIATYERGVEDETLACGTGVTAAAIAAVRRSGIADGAFHVPVKAKGGDLAVRGVLRDGRYTSLWLEGPAVRVFEGEF</sequence>
<dbReference type="InterPro" id="IPR001653">
    <property type="entry name" value="DAP_epimerase_DapF"/>
</dbReference>
<keyword evidence="3" id="KW-0457">Lysine biosynthesis</keyword>